<gene>
    <name evidence="2" type="ORF">PNOK_0011400</name>
</gene>
<dbReference type="STRING" id="2282107.A0A286UTZ6"/>
<keyword evidence="1" id="KW-0175">Coiled coil</keyword>
<feature type="coiled-coil region" evidence="1">
    <location>
        <begin position="74"/>
        <end position="113"/>
    </location>
</feature>
<sequence>MINPEILSRDQTKKQFAKFVEDYNTATLPHQKYYNIESFDQRMSSMRNGDTLLLSDQNTYDPNADLQAHTTSLKRGLQEKRKAMTGEIETYMNKEQLQELRKVQRERDQISRMKLVGMNIGQTFGVRMDGNEFEE</sequence>
<dbReference type="PANTHER" id="PTHR34689:SF1">
    <property type="entry name" value="NUCLEIC ACID-BINDING PROTEIN"/>
    <property type="match status" value="1"/>
</dbReference>
<name>A0A286UTZ6_9AGAM</name>
<organism evidence="2 3">
    <name type="scientific">Pyrrhoderma noxium</name>
    <dbReference type="NCBI Taxonomy" id="2282107"/>
    <lineage>
        <taxon>Eukaryota</taxon>
        <taxon>Fungi</taxon>
        <taxon>Dikarya</taxon>
        <taxon>Basidiomycota</taxon>
        <taxon>Agaricomycotina</taxon>
        <taxon>Agaricomycetes</taxon>
        <taxon>Hymenochaetales</taxon>
        <taxon>Hymenochaetaceae</taxon>
        <taxon>Pyrrhoderma</taxon>
    </lineage>
</organism>
<dbReference type="AlphaFoldDB" id="A0A286UTZ6"/>
<reference evidence="2 3" key="1">
    <citation type="journal article" date="2017" name="Mol. Ecol.">
        <title>Comparative and population genomic landscape of Phellinus noxius: A hypervariable fungus causing root rot in trees.</title>
        <authorList>
            <person name="Chung C.L."/>
            <person name="Lee T.J."/>
            <person name="Akiba M."/>
            <person name="Lee H.H."/>
            <person name="Kuo T.H."/>
            <person name="Liu D."/>
            <person name="Ke H.M."/>
            <person name="Yokoi T."/>
            <person name="Roa M.B."/>
            <person name="Lu M.J."/>
            <person name="Chang Y.Y."/>
            <person name="Ann P.J."/>
            <person name="Tsai J.N."/>
            <person name="Chen C.Y."/>
            <person name="Tzean S.S."/>
            <person name="Ota Y."/>
            <person name="Hattori T."/>
            <person name="Sahashi N."/>
            <person name="Liou R.F."/>
            <person name="Kikuchi T."/>
            <person name="Tsai I.J."/>
        </authorList>
    </citation>
    <scope>NUCLEOTIDE SEQUENCE [LARGE SCALE GENOMIC DNA]</scope>
    <source>
        <strain evidence="2 3">FFPRI411160</strain>
    </source>
</reference>
<evidence type="ECO:0000256" key="1">
    <source>
        <dbReference type="SAM" id="Coils"/>
    </source>
</evidence>
<dbReference type="Proteomes" id="UP000217199">
    <property type="component" value="Unassembled WGS sequence"/>
</dbReference>
<evidence type="ECO:0000313" key="3">
    <source>
        <dbReference type="Proteomes" id="UP000217199"/>
    </source>
</evidence>
<keyword evidence="3" id="KW-1185">Reference proteome</keyword>
<comment type="caution">
    <text evidence="2">The sequence shown here is derived from an EMBL/GenBank/DDBJ whole genome shotgun (WGS) entry which is preliminary data.</text>
</comment>
<evidence type="ECO:0000313" key="2">
    <source>
        <dbReference type="EMBL" id="PAV23047.1"/>
    </source>
</evidence>
<dbReference type="EMBL" id="NBII01000001">
    <property type="protein sequence ID" value="PAV23047.1"/>
    <property type="molecule type" value="Genomic_DNA"/>
</dbReference>
<protein>
    <submittedName>
        <fullName evidence="2">Uncharacterized protein</fullName>
    </submittedName>
</protein>
<dbReference type="OrthoDB" id="2538345at2759"/>
<proteinExistence type="predicted"/>
<dbReference type="InParanoid" id="A0A286UTZ6"/>
<dbReference type="PANTHER" id="PTHR34689">
    <property type="entry name" value="NUCLEIC ACID-BINDING PROTEIN"/>
    <property type="match status" value="1"/>
</dbReference>
<accession>A0A286UTZ6</accession>